<sequence length="841" mass="96899">MAVTVRSCSYAFTYDVFLSFKGEDTRHSFTGNLYKHLHDRGIHTFIDDVELQRGEEIKPSLLKAIEESRIAIPVLSNNYASSAFCLDELTTILHCAERKGGLVLPVFYKVSPSEVRHQSGSYGEALARHEERFKAEKEKFNHNMERLEKWKMALHRVANCCGYHLRGDEYEHEFIGNIVELVSSKIDRAPLPVADYPVGLESRVLEIRKLLDVGSHDGVHMIGIHGIGGVGKSTLARAVYNLIADDFDGSCFLENVREKSRKHGLQHLQSILLLEILGEKKIKLTSVEQRTSMIQRRLQRKKVLLVLDDVDEYKQLQTIVGRPDWFDMQETVQWNKNAFKKMKNLKTLIIKNVHLSESPKYLPNSLRVLEWWSYPSQCLPSDFHPRKLVICKLPDSCFTSPQLDGLLKKFVNVRVLNFDDCLCLTHIPDISGLPSLENLSFKYCERLLTVHGSIGLLDKLKILSAFGCKNLTSFPPLKLISLEKLELSYCSSLERFPEIIGKMQSIREVWLHGTPIKELPFSFRNLIGLRELYLLDCEVVHLPSSIITMPELTLIHASGWKGWQWLKQEEGEEKVVGSIVSSKVECLYALECNLHDDFFSIDFTWFAYVKKLYLWGNNFTILPECIKECQFLCDIEVRNCKQLREIRGIPPKLKYFNATNCESLSSSSTSMLLNQDLHEAGNTLFYLPGVRIPEWFNHQSRGRSISFWFRNKFPDKVLCLVIAPMDNDSGWLSPRVLINGNKCSVDSLNFLMGKDHTYVFDLKKIQLKNMYEGPFENEWNHAQITCEGWSWKETSIPIKIGIHLFNQESSMKDIRQWPQQFGITKPPVLLKRHRFVDMEVS</sequence>
<dbReference type="InterPro" id="IPR044974">
    <property type="entry name" value="Disease_R_plants"/>
</dbReference>
<dbReference type="FunFam" id="3.40.50.10140:FF:000007">
    <property type="entry name" value="Disease resistance protein (TIR-NBS-LRR class)"/>
    <property type="match status" value="1"/>
</dbReference>
<evidence type="ECO:0000256" key="1">
    <source>
        <dbReference type="ARBA" id="ARBA00011982"/>
    </source>
</evidence>
<accession>A0ABD1LLB5</accession>
<dbReference type="InterPro" id="IPR035897">
    <property type="entry name" value="Toll_tir_struct_dom_sf"/>
</dbReference>
<dbReference type="InterPro" id="IPR058546">
    <property type="entry name" value="RPS4B/Roq1-like_LRR"/>
</dbReference>
<evidence type="ECO:0000256" key="2">
    <source>
        <dbReference type="ARBA" id="ARBA00022614"/>
    </source>
</evidence>
<dbReference type="SUPFAM" id="SSF52200">
    <property type="entry name" value="Toll/Interleukin receptor TIR domain"/>
    <property type="match status" value="1"/>
</dbReference>
<evidence type="ECO:0000256" key="3">
    <source>
        <dbReference type="ARBA" id="ARBA00022737"/>
    </source>
</evidence>
<dbReference type="Gene3D" id="3.40.50.300">
    <property type="entry name" value="P-loop containing nucleotide triphosphate hydrolases"/>
    <property type="match status" value="1"/>
</dbReference>
<keyword evidence="5" id="KW-0611">Plant defense</keyword>
<keyword evidence="10" id="KW-1185">Reference proteome</keyword>
<dbReference type="InterPro" id="IPR032675">
    <property type="entry name" value="LRR_dom_sf"/>
</dbReference>
<keyword evidence="4" id="KW-0378">Hydrolase</keyword>
<dbReference type="PROSITE" id="PS50104">
    <property type="entry name" value="TIR"/>
    <property type="match status" value="1"/>
</dbReference>
<dbReference type="AlphaFoldDB" id="A0ABD1LLB5"/>
<dbReference type="InterPro" id="IPR002182">
    <property type="entry name" value="NB-ARC"/>
</dbReference>
<dbReference type="Pfam" id="PF01582">
    <property type="entry name" value="TIR"/>
    <property type="match status" value="1"/>
</dbReference>
<evidence type="ECO:0000256" key="6">
    <source>
        <dbReference type="ARBA" id="ARBA00023027"/>
    </source>
</evidence>
<dbReference type="InterPro" id="IPR045344">
    <property type="entry name" value="C-JID"/>
</dbReference>
<name>A0ABD1LLB5_9FABA</name>
<dbReference type="Gene3D" id="3.80.10.10">
    <property type="entry name" value="Ribonuclease Inhibitor"/>
    <property type="match status" value="2"/>
</dbReference>
<dbReference type="EMBL" id="JBGMDY010000009">
    <property type="protein sequence ID" value="KAL2323720.1"/>
    <property type="molecule type" value="Genomic_DNA"/>
</dbReference>
<gene>
    <name evidence="9" type="ORF">Fmac_028099</name>
</gene>
<organism evidence="9 10">
    <name type="scientific">Flemingia macrophylla</name>
    <dbReference type="NCBI Taxonomy" id="520843"/>
    <lineage>
        <taxon>Eukaryota</taxon>
        <taxon>Viridiplantae</taxon>
        <taxon>Streptophyta</taxon>
        <taxon>Embryophyta</taxon>
        <taxon>Tracheophyta</taxon>
        <taxon>Spermatophyta</taxon>
        <taxon>Magnoliopsida</taxon>
        <taxon>eudicotyledons</taxon>
        <taxon>Gunneridae</taxon>
        <taxon>Pentapetalae</taxon>
        <taxon>rosids</taxon>
        <taxon>fabids</taxon>
        <taxon>Fabales</taxon>
        <taxon>Fabaceae</taxon>
        <taxon>Papilionoideae</taxon>
        <taxon>50 kb inversion clade</taxon>
        <taxon>NPAAA clade</taxon>
        <taxon>indigoferoid/millettioid clade</taxon>
        <taxon>Phaseoleae</taxon>
        <taxon>Flemingia</taxon>
    </lineage>
</organism>
<dbReference type="SUPFAM" id="SSF52540">
    <property type="entry name" value="P-loop containing nucleoside triphosphate hydrolases"/>
    <property type="match status" value="1"/>
</dbReference>
<feature type="domain" description="TIR" evidence="8">
    <location>
        <begin position="12"/>
        <end position="186"/>
    </location>
</feature>
<dbReference type="SUPFAM" id="SSF52058">
    <property type="entry name" value="L domain-like"/>
    <property type="match status" value="1"/>
</dbReference>
<dbReference type="EC" id="3.2.2.6" evidence="1"/>
<evidence type="ECO:0000313" key="9">
    <source>
        <dbReference type="EMBL" id="KAL2323720.1"/>
    </source>
</evidence>
<dbReference type="Gene3D" id="3.40.50.10140">
    <property type="entry name" value="Toll/interleukin-1 receptor homology (TIR) domain"/>
    <property type="match status" value="1"/>
</dbReference>
<evidence type="ECO:0000256" key="5">
    <source>
        <dbReference type="ARBA" id="ARBA00022821"/>
    </source>
</evidence>
<dbReference type="PANTHER" id="PTHR11017">
    <property type="entry name" value="LEUCINE-RICH REPEAT-CONTAINING PROTEIN"/>
    <property type="match status" value="1"/>
</dbReference>
<dbReference type="InterPro" id="IPR000157">
    <property type="entry name" value="TIR_dom"/>
</dbReference>
<dbReference type="GO" id="GO:0006950">
    <property type="term" value="P:response to stress"/>
    <property type="evidence" value="ECO:0007669"/>
    <property type="project" value="UniProtKB-ARBA"/>
</dbReference>
<dbReference type="PRINTS" id="PR00364">
    <property type="entry name" value="DISEASERSIST"/>
</dbReference>
<reference evidence="9 10" key="1">
    <citation type="submission" date="2024-08" db="EMBL/GenBank/DDBJ databases">
        <title>Insights into the chromosomal genome structure of Flemingia macrophylla.</title>
        <authorList>
            <person name="Ding Y."/>
            <person name="Zhao Y."/>
            <person name="Bi W."/>
            <person name="Wu M."/>
            <person name="Zhao G."/>
            <person name="Gong Y."/>
            <person name="Li W."/>
            <person name="Zhang P."/>
        </authorList>
    </citation>
    <scope>NUCLEOTIDE SEQUENCE [LARGE SCALE GENOMIC DNA]</scope>
    <source>
        <strain evidence="9">DYQJB</strain>
        <tissue evidence="9">Leaf</tissue>
    </source>
</reference>
<dbReference type="Proteomes" id="UP001603857">
    <property type="component" value="Unassembled WGS sequence"/>
</dbReference>
<keyword evidence="2" id="KW-0433">Leucine-rich repeat</keyword>
<dbReference type="Pfam" id="PF00931">
    <property type="entry name" value="NB-ARC"/>
    <property type="match status" value="1"/>
</dbReference>
<dbReference type="InterPro" id="IPR027417">
    <property type="entry name" value="P-loop_NTPase"/>
</dbReference>
<protein>
    <recommendedName>
        <fullName evidence="1">ADP-ribosyl cyclase/cyclic ADP-ribose hydrolase</fullName>
        <ecNumber evidence="1">3.2.2.6</ecNumber>
    </recommendedName>
</protein>
<evidence type="ECO:0000313" key="10">
    <source>
        <dbReference type="Proteomes" id="UP001603857"/>
    </source>
</evidence>
<evidence type="ECO:0000256" key="4">
    <source>
        <dbReference type="ARBA" id="ARBA00022801"/>
    </source>
</evidence>
<comment type="catalytic activity">
    <reaction evidence="7">
        <text>NAD(+) + H2O = ADP-D-ribose + nicotinamide + H(+)</text>
        <dbReference type="Rhea" id="RHEA:16301"/>
        <dbReference type="ChEBI" id="CHEBI:15377"/>
        <dbReference type="ChEBI" id="CHEBI:15378"/>
        <dbReference type="ChEBI" id="CHEBI:17154"/>
        <dbReference type="ChEBI" id="CHEBI:57540"/>
        <dbReference type="ChEBI" id="CHEBI:57967"/>
        <dbReference type="EC" id="3.2.2.6"/>
    </reaction>
    <physiologicalReaction direction="left-to-right" evidence="7">
        <dbReference type="Rhea" id="RHEA:16302"/>
    </physiologicalReaction>
</comment>
<keyword evidence="3" id="KW-0677">Repeat</keyword>
<evidence type="ECO:0000256" key="7">
    <source>
        <dbReference type="ARBA" id="ARBA00047304"/>
    </source>
</evidence>
<dbReference type="GO" id="GO:0061809">
    <property type="term" value="F:NAD+ nucleosidase activity, cyclic ADP-ribose generating"/>
    <property type="evidence" value="ECO:0007669"/>
    <property type="project" value="UniProtKB-EC"/>
</dbReference>
<evidence type="ECO:0000259" key="8">
    <source>
        <dbReference type="PROSITE" id="PS50104"/>
    </source>
</evidence>
<dbReference type="Pfam" id="PF23286">
    <property type="entry name" value="LRR_13"/>
    <property type="match status" value="1"/>
</dbReference>
<comment type="caution">
    <text evidence="9">The sequence shown here is derived from an EMBL/GenBank/DDBJ whole genome shotgun (WGS) entry which is preliminary data.</text>
</comment>
<dbReference type="PANTHER" id="PTHR11017:SF431">
    <property type="entry name" value="ADP-RIBOSYL CYCLASE_CYCLIC ADP-RIBOSE HYDROLASE"/>
    <property type="match status" value="1"/>
</dbReference>
<proteinExistence type="predicted"/>
<dbReference type="SMART" id="SM00255">
    <property type="entry name" value="TIR"/>
    <property type="match status" value="1"/>
</dbReference>
<dbReference type="Pfam" id="PF20160">
    <property type="entry name" value="C-JID"/>
    <property type="match status" value="1"/>
</dbReference>
<keyword evidence="6" id="KW-0520">NAD</keyword>